<feature type="compositionally biased region" description="Basic and acidic residues" evidence="1">
    <location>
        <begin position="242"/>
        <end position="251"/>
    </location>
</feature>
<feature type="region of interest" description="Disordered" evidence="1">
    <location>
        <begin position="386"/>
        <end position="443"/>
    </location>
</feature>
<feature type="signal peptide" evidence="2">
    <location>
        <begin position="1"/>
        <end position="22"/>
    </location>
</feature>
<dbReference type="AlphaFoldDB" id="A0ABD3PSE9"/>
<feature type="region of interest" description="Disordered" evidence="1">
    <location>
        <begin position="574"/>
        <end position="604"/>
    </location>
</feature>
<protein>
    <submittedName>
        <fullName evidence="3">Uncharacterized protein</fullName>
    </submittedName>
</protein>
<dbReference type="EMBL" id="JALLAZ020000628">
    <property type="protein sequence ID" value="KAL3790631.1"/>
    <property type="molecule type" value="Genomic_DNA"/>
</dbReference>
<proteinExistence type="predicted"/>
<gene>
    <name evidence="3" type="ORF">ACHAW5_004198</name>
</gene>
<keyword evidence="2" id="KW-0732">Signal</keyword>
<feature type="chain" id="PRO_5044780151" evidence="2">
    <location>
        <begin position="23"/>
        <end position="760"/>
    </location>
</feature>
<feature type="compositionally biased region" description="Polar residues" evidence="1">
    <location>
        <begin position="398"/>
        <end position="410"/>
    </location>
</feature>
<feature type="region of interest" description="Disordered" evidence="1">
    <location>
        <begin position="187"/>
        <end position="279"/>
    </location>
</feature>
<keyword evidence="4" id="KW-1185">Reference proteome</keyword>
<feature type="compositionally biased region" description="Basic and acidic residues" evidence="1">
    <location>
        <begin position="506"/>
        <end position="518"/>
    </location>
</feature>
<feature type="region of interest" description="Disordered" evidence="1">
    <location>
        <begin position="506"/>
        <end position="544"/>
    </location>
</feature>
<feature type="compositionally biased region" description="Basic and acidic residues" evidence="1">
    <location>
        <begin position="321"/>
        <end position="336"/>
    </location>
</feature>
<feature type="compositionally biased region" description="Basic and acidic residues" evidence="1">
    <location>
        <begin position="592"/>
        <end position="604"/>
    </location>
</feature>
<accession>A0ABD3PSE9</accession>
<evidence type="ECO:0000313" key="4">
    <source>
        <dbReference type="Proteomes" id="UP001530315"/>
    </source>
</evidence>
<feature type="compositionally biased region" description="Gly residues" evidence="1">
    <location>
        <begin position="209"/>
        <end position="218"/>
    </location>
</feature>
<sequence length="760" mass="83367">MTATSAFLLTVVATSLFHGCSAFSPASSTPLSFGVPPVPRRNNGGVATTHFPSVRSTRVRPTRVVDAPSRRGGTTLSMGIRSFIRRKFLGKGEEEDGGNREEEDGVTLHSIMQSPGSYGLLESPRSAEDDADREIYGRKASDKQGKDVEVVAMPSKPAMYEDTQQRIRRMKEGGMTEEEKAIFLNNALTGGLPKQKPRGPPIRQKIPGMEGGGDAAGGGKDRERADGGPRASAKENLWNALTKKDGQKDKGTGGGKSKSSSDISVASLMMDGKSKSEEAKRRYLASITNPDRFATFSTYQQQQRAVGGKDDDDEDVEKIIDDQESVKMEGAVEKEAGGLGSGVTTSETDFTQMKRQIAEDRALLNVNDKPELSAARDAVESILSMISSSNDKKAASVKSDSAQTSKSTDNLAARLGQAAEEQEKRDAEARLAADKKKEEQRQRLVEIQMQREEEARRKEVERMDKARRFAEEERRKKEDKEFAERAELEARQALQDEYWAKMLEKERARKGSSEPVEIKKKKGVVASDNEERLEGKIQEDGRAREDEKKIGDKILRDRERVLDIETISAARVSRTVPKRGKEDVSKSSFVREQQKKKEEIDRLRNLDMQSLKSLNSPIPSPTIYRAPPSVVAKPVPAPVRAQAQPIPSGSPPVSPAQSLNLFEMTKLKEDSASSQVSSTARPGAKNEPPAKRVVRQQVIRDIDDDDDETLIRSGAPGLTVADALKKQRKNGGGGSAAGGKTNLSAEDKAKQWGIDMSRFN</sequence>
<organism evidence="3 4">
    <name type="scientific">Stephanodiscus triporus</name>
    <dbReference type="NCBI Taxonomy" id="2934178"/>
    <lineage>
        <taxon>Eukaryota</taxon>
        <taxon>Sar</taxon>
        <taxon>Stramenopiles</taxon>
        <taxon>Ochrophyta</taxon>
        <taxon>Bacillariophyta</taxon>
        <taxon>Coscinodiscophyceae</taxon>
        <taxon>Thalassiosirophycidae</taxon>
        <taxon>Stephanodiscales</taxon>
        <taxon>Stephanodiscaceae</taxon>
        <taxon>Stephanodiscus</taxon>
    </lineage>
</organism>
<comment type="caution">
    <text evidence="3">The sequence shown here is derived from an EMBL/GenBank/DDBJ whole genome shotgun (WGS) entry which is preliminary data.</text>
</comment>
<feature type="region of interest" description="Disordered" evidence="1">
    <location>
        <begin position="321"/>
        <end position="347"/>
    </location>
</feature>
<feature type="region of interest" description="Disordered" evidence="1">
    <location>
        <begin position="666"/>
        <end position="760"/>
    </location>
</feature>
<evidence type="ECO:0000256" key="1">
    <source>
        <dbReference type="SAM" id="MobiDB-lite"/>
    </source>
</evidence>
<dbReference type="Proteomes" id="UP001530315">
    <property type="component" value="Unassembled WGS sequence"/>
</dbReference>
<feature type="compositionally biased region" description="Basic and acidic residues" evidence="1">
    <location>
        <begin position="421"/>
        <end position="443"/>
    </location>
</feature>
<evidence type="ECO:0000256" key="2">
    <source>
        <dbReference type="SAM" id="SignalP"/>
    </source>
</evidence>
<name>A0ABD3PSE9_9STRA</name>
<evidence type="ECO:0000313" key="3">
    <source>
        <dbReference type="EMBL" id="KAL3790631.1"/>
    </source>
</evidence>
<reference evidence="3 4" key="1">
    <citation type="submission" date="2024-10" db="EMBL/GenBank/DDBJ databases">
        <title>Updated reference genomes for cyclostephanoid diatoms.</title>
        <authorList>
            <person name="Roberts W.R."/>
            <person name="Alverson A.J."/>
        </authorList>
    </citation>
    <scope>NUCLEOTIDE SEQUENCE [LARGE SCALE GENOMIC DNA]</scope>
    <source>
        <strain evidence="3 4">AJA276-08</strain>
    </source>
</reference>
<feature type="compositionally biased region" description="Basic and acidic residues" evidence="1">
    <location>
        <begin position="529"/>
        <end position="544"/>
    </location>
</feature>